<protein>
    <submittedName>
        <fullName evidence="8">Lipid A biosynthesis acyltransferase</fullName>
    </submittedName>
</protein>
<proteinExistence type="predicted"/>
<evidence type="ECO:0000256" key="7">
    <source>
        <dbReference type="SAM" id="Phobius"/>
    </source>
</evidence>
<evidence type="ECO:0000256" key="4">
    <source>
        <dbReference type="ARBA" id="ARBA00022679"/>
    </source>
</evidence>
<keyword evidence="7" id="KW-0812">Transmembrane</keyword>
<dbReference type="Proteomes" id="UP001524586">
    <property type="component" value="Unassembled WGS sequence"/>
</dbReference>
<comment type="subcellular location">
    <subcellularLocation>
        <location evidence="1">Cell inner membrane</location>
    </subcellularLocation>
</comment>
<dbReference type="PIRSF" id="PIRSF028561">
    <property type="entry name" value="Ac_Trasf"/>
    <property type="match status" value="1"/>
</dbReference>
<dbReference type="CDD" id="cd07984">
    <property type="entry name" value="LPLAT_LABLAT-like"/>
    <property type="match status" value="1"/>
</dbReference>
<evidence type="ECO:0000313" key="9">
    <source>
        <dbReference type="Proteomes" id="UP001524586"/>
    </source>
</evidence>
<name>A0ABT1U2S6_9GAMM</name>
<evidence type="ECO:0000256" key="1">
    <source>
        <dbReference type="ARBA" id="ARBA00004533"/>
    </source>
</evidence>
<evidence type="ECO:0000313" key="8">
    <source>
        <dbReference type="EMBL" id="MCQ8128138.1"/>
    </source>
</evidence>
<dbReference type="PANTHER" id="PTHR30606:SF9">
    <property type="entry name" value="LIPID A BIOSYNTHESIS LAUROYLTRANSFERASE"/>
    <property type="match status" value="1"/>
</dbReference>
<dbReference type="Pfam" id="PF03279">
    <property type="entry name" value="Lip_A_acyltrans"/>
    <property type="match status" value="1"/>
</dbReference>
<reference evidence="8 9" key="1">
    <citation type="submission" date="2022-07" db="EMBL/GenBank/DDBJ databases">
        <title>Methylomonas rivi sp. nov., Methylomonas rosea sp. nov., Methylomonas aureus sp. nov. and Methylomonas subterranea sp. nov., four novel methanotrophs isolated from a freshwater creek and the deep terrestrial subsurface.</title>
        <authorList>
            <person name="Abin C."/>
            <person name="Sankaranarayanan K."/>
            <person name="Garner C."/>
            <person name="Sindelar R."/>
            <person name="Kotary K."/>
            <person name="Garner R."/>
            <person name="Barclay S."/>
            <person name="Lawson P."/>
            <person name="Krumholz L."/>
        </authorList>
    </citation>
    <scope>NUCLEOTIDE SEQUENCE [LARGE SCALE GENOMIC DNA]</scope>
    <source>
        <strain evidence="8 9">WSC-6</strain>
    </source>
</reference>
<keyword evidence="7" id="KW-1133">Transmembrane helix</keyword>
<gene>
    <name evidence="8" type="ORF">NP596_06670</name>
</gene>
<keyword evidence="5 7" id="KW-0472">Membrane</keyword>
<dbReference type="InterPro" id="IPR004960">
    <property type="entry name" value="LipA_acyltrans"/>
</dbReference>
<dbReference type="EMBL" id="JANIBK010000024">
    <property type="protein sequence ID" value="MCQ8128138.1"/>
    <property type="molecule type" value="Genomic_DNA"/>
</dbReference>
<keyword evidence="3" id="KW-0997">Cell inner membrane</keyword>
<evidence type="ECO:0000256" key="6">
    <source>
        <dbReference type="ARBA" id="ARBA00023315"/>
    </source>
</evidence>
<dbReference type="RefSeq" id="WP_256614511.1">
    <property type="nucleotide sequence ID" value="NZ_JANIBK010000024.1"/>
</dbReference>
<keyword evidence="2" id="KW-1003">Cell membrane</keyword>
<dbReference type="PANTHER" id="PTHR30606">
    <property type="entry name" value="LIPID A BIOSYNTHESIS LAUROYL ACYLTRANSFERASE"/>
    <property type="match status" value="1"/>
</dbReference>
<feature type="transmembrane region" description="Helical" evidence="7">
    <location>
        <begin position="12"/>
        <end position="29"/>
    </location>
</feature>
<feature type="transmembrane region" description="Helical" evidence="7">
    <location>
        <begin position="35"/>
        <end position="55"/>
    </location>
</feature>
<accession>A0ABT1U2S6</accession>
<evidence type="ECO:0000256" key="5">
    <source>
        <dbReference type="ARBA" id="ARBA00023136"/>
    </source>
</evidence>
<dbReference type="GO" id="GO:0016746">
    <property type="term" value="F:acyltransferase activity"/>
    <property type="evidence" value="ECO:0007669"/>
    <property type="project" value="UniProtKB-KW"/>
</dbReference>
<keyword evidence="4" id="KW-0808">Transferase</keyword>
<organism evidence="8 9">
    <name type="scientific">Methylomonas rivi</name>
    <dbReference type="NCBI Taxonomy" id="2952226"/>
    <lineage>
        <taxon>Bacteria</taxon>
        <taxon>Pseudomonadati</taxon>
        <taxon>Pseudomonadota</taxon>
        <taxon>Gammaproteobacteria</taxon>
        <taxon>Methylococcales</taxon>
        <taxon>Methylococcaceae</taxon>
        <taxon>Methylomonas</taxon>
    </lineage>
</organism>
<evidence type="ECO:0000256" key="2">
    <source>
        <dbReference type="ARBA" id="ARBA00022475"/>
    </source>
</evidence>
<dbReference type="InterPro" id="IPR014548">
    <property type="entry name" value="Ac_Trasf"/>
</dbReference>
<keyword evidence="9" id="KW-1185">Reference proteome</keyword>
<evidence type="ECO:0000256" key="3">
    <source>
        <dbReference type="ARBA" id="ARBA00022519"/>
    </source>
</evidence>
<comment type="caution">
    <text evidence="8">The sequence shown here is derived from an EMBL/GenBank/DDBJ whole genome shotgun (WGS) entry which is preliminary data.</text>
</comment>
<sequence>MMSDNPPKHWAALEETSLVWGIKALVWIYRIFGRWAFRLILMPVVSFYFFTGAIARDASRDYLRRLNRYFPDLRIGSGWWQSYRHFLGFGETLLDKIIAWMGYIDAGRIDFPNRPLLLELLEQKRGAMLVSGHIGNLEICQAIANLRGHIRLNILVHTRHAEKFNRLLGGTTGSATIKLIQVTELNPAIAIELQEKIEGGEFLVMVGDRVPVQGGRTITVPFLGADAAFPQGPYLLASLLRCPVFTLFCYASQGRYTIDLQPFADTIRIPRAEPQRRDMLKTLARRYAEQLETHCRIAPLQWFNFYPYWQTPAETGGNNRQQENDSP</sequence>
<keyword evidence="6 8" id="KW-0012">Acyltransferase</keyword>